<comment type="cofactor">
    <cofactor evidence="1">
        <name>Mg(2+)</name>
        <dbReference type="ChEBI" id="CHEBI:18420"/>
    </cofactor>
</comment>
<dbReference type="GO" id="GO:0005794">
    <property type="term" value="C:Golgi apparatus"/>
    <property type="evidence" value="ECO:0007669"/>
    <property type="project" value="TreeGrafter"/>
</dbReference>
<gene>
    <name evidence="17" type="ORF">DFA_00129</name>
</gene>
<dbReference type="Proteomes" id="UP000007797">
    <property type="component" value="Unassembled WGS sequence"/>
</dbReference>
<dbReference type="PANTHER" id="PTHR15362">
    <property type="entry name" value="PHOSPHATIDYLINOSITOL SYNTHASE"/>
    <property type="match status" value="1"/>
</dbReference>
<keyword evidence="18" id="KW-1185">Reference proteome</keyword>
<feature type="transmembrane region" description="Helical" evidence="16">
    <location>
        <begin position="191"/>
        <end position="211"/>
    </location>
</feature>
<protein>
    <recommendedName>
        <fullName evidence="4 15">CDP-diacylglycerol--inositol 3-phosphatidyltransferase</fullName>
        <ecNumber evidence="4 15">2.7.8.11</ecNumber>
    </recommendedName>
</protein>
<evidence type="ECO:0000256" key="9">
    <source>
        <dbReference type="ARBA" id="ARBA00022842"/>
    </source>
</evidence>
<keyword evidence="9" id="KW-0460">Magnesium</keyword>
<keyword evidence="8" id="KW-0479">Metal-binding</keyword>
<comment type="similarity">
    <text evidence="3 15">Belongs to the CDP-alcohol phosphatidyltransferase class-I family.</text>
</comment>
<dbReference type="KEGG" id="dfa:DFA_00129"/>
<evidence type="ECO:0000313" key="18">
    <source>
        <dbReference type="Proteomes" id="UP000007797"/>
    </source>
</evidence>
<feature type="transmembrane region" description="Helical" evidence="16">
    <location>
        <begin position="124"/>
        <end position="145"/>
    </location>
</feature>
<dbReference type="GO" id="GO:0016020">
    <property type="term" value="C:membrane"/>
    <property type="evidence" value="ECO:0007669"/>
    <property type="project" value="UniProtKB-SubCell"/>
</dbReference>
<sequence length="246" mass="28642">MLIDMINEKQFRQQHMASPVYFYIPNLIGYCRVIFAVLAFFYSYDDYQRFFVFYALSALLDMADGHAARYFNQCKHISNDIISYDRLIVIASSSSQFGAVLDMVTDRCSTVALIVVLSQFYPQYLNMFIFLIVLDILSHFARLVASAGKSHKTVAQNHLSIMRIYYGNKYFLAFMCFGNEGFFLFSYLYYFFSHSIVFAIQWYVFFPICFVKQAINVIQFFQAATDIVELDDQALLESKKSAKKTK</sequence>
<dbReference type="GeneID" id="14871665"/>
<proteinExistence type="inferred from homology"/>
<evidence type="ECO:0000256" key="14">
    <source>
        <dbReference type="ARBA" id="ARBA00023264"/>
    </source>
</evidence>
<evidence type="ECO:0000256" key="12">
    <source>
        <dbReference type="ARBA" id="ARBA00023136"/>
    </source>
</evidence>
<dbReference type="EMBL" id="GL883014">
    <property type="protein sequence ID" value="EGG19551.1"/>
    <property type="molecule type" value="Genomic_DNA"/>
</dbReference>
<evidence type="ECO:0000256" key="8">
    <source>
        <dbReference type="ARBA" id="ARBA00022723"/>
    </source>
</evidence>
<keyword evidence="6 15" id="KW-0808">Transferase</keyword>
<dbReference type="PIRSF" id="PIRSF000848">
    <property type="entry name" value="CDP_diag_ino_3_P"/>
    <property type="match status" value="1"/>
</dbReference>
<evidence type="ECO:0000256" key="10">
    <source>
        <dbReference type="ARBA" id="ARBA00022989"/>
    </source>
</evidence>
<keyword evidence="5 15" id="KW-0444">Lipid biosynthesis</keyword>
<evidence type="ECO:0000256" key="4">
    <source>
        <dbReference type="ARBA" id="ARBA00013212"/>
    </source>
</evidence>
<keyword evidence="13 15" id="KW-0594">Phospholipid biosynthesis</keyword>
<evidence type="ECO:0000256" key="6">
    <source>
        <dbReference type="ARBA" id="ARBA00022679"/>
    </source>
</evidence>
<feature type="transmembrane region" description="Helical" evidence="16">
    <location>
        <begin position="20"/>
        <end position="44"/>
    </location>
</feature>
<evidence type="ECO:0000256" key="2">
    <source>
        <dbReference type="ARBA" id="ARBA00004141"/>
    </source>
</evidence>
<keyword evidence="14 15" id="KW-1208">Phospholipid metabolism</keyword>
<dbReference type="Pfam" id="PF01066">
    <property type="entry name" value="CDP-OH_P_transf"/>
    <property type="match status" value="1"/>
</dbReference>
<dbReference type="GO" id="GO:0003881">
    <property type="term" value="F:CDP-diacylglycerol-inositol 3-phosphatidyltransferase activity"/>
    <property type="evidence" value="ECO:0007669"/>
    <property type="project" value="UniProtKB-UniRule"/>
</dbReference>
<dbReference type="OMA" id="VTGVFFY"/>
<feature type="transmembrane region" description="Helical" evidence="16">
    <location>
        <begin position="166"/>
        <end position="185"/>
    </location>
</feature>
<dbReference type="GO" id="GO:0006661">
    <property type="term" value="P:phosphatidylinositol biosynthetic process"/>
    <property type="evidence" value="ECO:0007669"/>
    <property type="project" value="TreeGrafter"/>
</dbReference>
<comment type="catalytic activity">
    <reaction evidence="15">
        <text>a CDP-1,2-diacyl-sn-glycerol + myo-inositol = a 1,2-diacyl-sn-glycero-3-phospho-(1D-myo-inositol) + CMP + H(+)</text>
        <dbReference type="Rhea" id="RHEA:11580"/>
        <dbReference type="ChEBI" id="CHEBI:15378"/>
        <dbReference type="ChEBI" id="CHEBI:17268"/>
        <dbReference type="ChEBI" id="CHEBI:57880"/>
        <dbReference type="ChEBI" id="CHEBI:58332"/>
        <dbReference type="ChEBI" id="CHEBI:60377"/>
        <dbReference type="EC" id="2.7.8.11"/>
    </reaction>
</comment>
<evidence type="ECO:0000256" key="1">
    <source>
        <dbReference type="ARBA" id="ARBA00001946"/>
    </source>
</evidence>
<evidence type="ECO:0000256" key="3">
    <source>
        <dbReference type="ARBA" id="ARBA00010441"/>
    </source>
</evidence>
<name>F4PXP1_CACFS</name>
<reference evidence="18" key="1">
    <citation type="journal article" date="2011" name="Genome Res.">
        <title>Phylogeny-wide analysis of social amoeba genomes highlights ancient origins for complex intercellular communication.</title>
        <authorList>
            <person name="Heidel A.J."/>
            <person name="Lawal H.M."/>
            <person name="Felder M."/>
            <person name="Schilde C."/>
            <person name="Helps N.R."/>
            <person name="Tunggal B."/>
            <person name="Rivero F."/>
            <person name="John U."/>
            <person name="Schleicher M."/>
            <person name="Eichinger L."/>
            <person name="Platzer M."/>
            <person name="Noegel A.A."/>
            <person name="Schaap P."/>
            <person name="Gloeckner G."/>
        </authorList>
    </citation>
    <scope>NUCLEOTIDE SEQUENCE [LARGE SCALE GENOMIC DNA]</scope>
    <source>
        <strain evidence="18">SH3</strain>
    </source>
</reference>
<organism evidence="17 18">
    <name type="scientific">Cavenderia fasciculata</name>
    <name type="common">Slime mold</name>
    <name type="synonym">Dictyostelium fasciculatum</name>
    <dbReference type="NCBI Taxonomy" id="261658"/>
    <lineage>
        <taxon>Eukaryota</taxon>
        <taxon>Amoebozoa</taxon>
        <taxon>Evosea</taxon>
        <taxon>Eumycetozoa</taxon>
        <taxon>Dictyostelia</taxon>
        <taxon>Acytosteliales</taxon>
        <taxon>Cavenderiaceae</taxon>
        <taxon>Cavenderia</taxon>
    </lineage>
</organism>
<evidence type="ECO:0000256" key="5">
    <source>
        <dbReference type="ARBA" id="ARBA00022516"/>
    </source>
</evidence>
<dbReference type="STRING" id="1054147.F4PXP1"/>
<dbReference type="Gene3D" id="1.20.120.1760">
    <property type="match status" value="1"/>
</dbReference>
<keyword evidence="10 16" id="KW-1133">Transmembrane helix</keyword>
<dbReference type="RefSeq" id="XP_004357845.1">
    <property type="nucleotide sequence ID" value="XM_004357788.1"/>
</dbReference>
<keyword evidence="12 15" id="KW-0472">Membrane</keyword>
<dbReference type="InterPro" id="IPR014387">
    <property type="entry name" value="CDP_diag_ino_3_P_euk"/>
</dbReference>
<evidence type="ECO:0000256" key="11">
    <source>
        <dbReference type="ARBA" id="ARBA00023098"/>
    </source>
</evidence>
<accession>F4PXP1</accession>
<comment type="subcellular location">
    <subcellularLocation>
        <location evidence="2">Membrane</location>
        <topology evidence="2">Multi-pass membrane protein</topology>
    </subcellularLocation>
</comment>
<dbReference type="InterPro" id="IPR000462">
    <property type="entry name" value="CDP-OH_P_trans"/>
</dbReference>
<evidence type="ECO:0000256" key="16">
    <source>
        <dbReference type="SAM" id="Phobius"/>
    </source>
</evidence>
<dbReference type="PANTHER" id="PTHR15362:SF4">
    <property type="entry name" value="CDP-DIACYLGLYCEROL--INOSITOL 3-PHOSPHATIDYLTRANSFERASE"/>
    <property type="match status" value="1"/>
</dbReference>
<dbReference type="GO" id="GO:0046872">
    <property type="term" value="F:metal ion binding"/>
    <property type="evidence" value="ECO:0007669"/>
    <property type="project" value="UniProtKB-KW"/>
</dbReference>
<evidence type="ECO:0000256" key="13">
    <source>
        <dbReference type="ARBA" id="ARBA00023209"/>
    </source>
</evidence>
<evidence type="ECO:0000313" key="17">
    <source>
        <dbReference type="EMBL" id="EGG19551.1"/>
    </source>
</evidence>
<keyword evidence="7 16" id="KW-0812">Transmembrane</keyword>
<keyword evidence="11 15" id="KW-0443">Lipid metabolism</keyword>
<evidence type="ECO:0000256" key="15">
    <source>
        <dbReference type="PIRNR" id="PIRNR000848"/>
    </source>
</evidence>
<dbReference type="OrthoDB" id="10251079at2759"/>
<dbReference type="AlphaFoldDB" id="F4PXP1"/>
<evidence type="ECO:0000256" key="7">
    <source>
        <dbReference type="ARBA" id="ARBA00022692"/>
    </source>
</evidence>
<dbReference type="EC" id="2.7.8.11" evidence="4 15"/>
<dbReference type="InterPro" id="IPR043130">
    <property type="entry name" value="CDP-OH_PTrfase_TM_dom"/>
</dbReference>